<proteinExistence type="predicted"/>
<dbReference type="PANTHER" id="PTHR36223:SF1">
    <property type="entry name" value="TRANSCRIPTION ELONGATION FACTOR EAF N-TERMINAL DOMAIN-CONTAINING PROTEIN"/>
    <property type="match status" value="1"/>
</dbReference>
<organism evidence="3 4">
    <name type="scientific">Roridomyces roridus</name>
    <dbReference type="NCBI Taxonomy" id="1738132"/>
    <lineage>
        <taxon>Eukaryota</taxon>
        <taxon>Fungi</taxon>
        <taxon>Dikarya</taxon>
        <taxon>Basidiomycota</taxon>
        <taxon>Agaricomycotina</taxon>
        <taxon>Agaricomycetes</taxon>
        <taxon>Agaricomycetidae</taxon>
        <taxon>Agaricales</taxon>
        <taxon>Marasmiineae</taxon>
        <taxon>Mycenaceae</taxon>
        <taxon>Roridomyces</taxon>
    </lineage>
</organism>
<evidence type="ECO:0000256" key="1">
    <source>
        <dbReference type="SAM" id="MobiDB-lite"/>
    </source>
</evidence>
<feature type="domain" description="DUF7918" evidence="2">
    <location>
        <begin position="59"/>
        <end position="252"/>
    </location>
</feature>
<comment type="caution">
    <text evidence="3">The sequence shown here is derived from an EMBL/GenBank/DDBJ whole genome shotgun (WGS) entry which is preliminary data.</text>
</comment>
<reference evidence="3" key="1">
    <citation type="submission" date="2023-03" db="EMBL/GenBank/DDBJ databases">
        <title>Massive genome expansion in bonnet fungi (Mycena s.s.) driven by repeated elements and novel gene families across ecological guilds.</title>
        <authorList>
            <consortium name="Lawrence Berkeley National Laboratory"/>
            <person name="Harder C.B."/>
            <person name="Miyauchi S."/>
            <person name="Viragh M."/>
            <person name="Kuo A."/>
            <person name="Thoen E."/>
            <person name="Andreopoulos B."/>
            <person name="Lu D."/>
            <person name="Skrede I."/>
            <person name="Drula E."/>
            <person name="Henrissat B."/>
            <person name="Morin E."/>
            <person name="Kohler A."/>
            <person name="Barry K."/>
            <person name="LaButti K."/>
            <person name="Morin E."/>
            <person name="Salamov A."/>
            <person name="Lipzen A."/>
            <person name="Mereny Z."/>
            <person name="Hegedus B."/>
            <person name="Baldrian P."/>
            <person name="Stursova M."/>
            <person name="Weitz H."/>
            <person name="Taylor A."/>
            <person name="Grigoriev I.V."/>
            <person name="Nagy L.G."/>
            <person name="Martin F."/>
            <person name="Kauserud H."/>
        </authorList>
    </citation>
    <scope>NUCLEOTIDE SEQUENCE</scope>
    <source>
        <strain evidence="3">9284</strain>
    </source>
</reference>
<dbReference type="PANTHER" id="PTHR36223">
    <property type="entry name" value="BETA-LACTAMASE-TYPE TRANSPEPTIDASE FOLD DOMAIN CONTAINING PROTEIN"/>
    <property type="match status" value="1"/>
</dbReference>
<dbReference type="Pfam" id="PF25534">
    <property type="entry name" value="DUF7918"/>
    <property type="match status" value="1"/>
</dbReference>
<dbReference type="Proteomes" id="UP001221142">
    <property type="component" value="Unassembled WGS sequence"/>
</dbReference>
<evidence type="ECO:0000313" key="3">
    <source>
        <dbReference type="EMBL" id="KAJ7646765.1"/>
    </source>
</evidence>
<protein>
    <recommendedName>
        <fullName evidence="2">DUF7918 domain-containing protein</fullName>
    </recommendedName>
</protein>
<dbReference type="AlphaFoldDB" id="A0AAD7CE32"/>
<dbReference type="InterPro" id="IPR057678">
    <property type="entry name" value="DUF7918"/>
</dbReference>
<name>A0AAD7CE32_9AGAR</name>
<feature type="region of interest" description="Disordered" evidence="1">
    <location>
        <begin position="257"/>
        <end position="305"/>
    </location>
</feature>
<keyword evidence="4" id="KW-1185">Reference proteome</keyword>
<accession>A0AAD7CE32</accession>
<feature type="compositionally biased region" description="Basic residues" evidence="1">
    <location>
        <begin position="291"/>
        <end position="305"/>
    </location>
</feature>
<sequence>MFFWDTSGHQRDASRVKARRQIRCFYLYKNKQTKRFSPLCHHPHFSMLQSLDRSFGAWITIDGLVTPEYNVETSADGKTVTCWIASELGKKFAVHWTNTGYAAHVEGQVKMDGISCGGKITSAGGEQYSSGPASGLHLVSTRQFSPAHSSTCLDDDALLGGPSYEHLGLIELTLHPVQIMSYNVPCNGTHNLSNLKVHERSKKAVTQQITLAAPIMQQTNFVQTTRLGADLVTFTFKYRPLDILQANGIAPVSSWLKRKSSDEESSSKPVLSVRGLRSLEDSTHPFSRRNATFRRPRARRRRNRA</sequence>
<dbReference type="EMBL" id="JARKIF010000002">
    <property type="protein sequence ID" value="KAJ7646765.1"/>
    <property type="molecule type" value="Genomic_DNA"/>
</dbReference>
<evidence type="ECO:0000259" key="2">
    <source>
        <dbReference type="Pfam" id="PF25534"/>
    </source>
</evidence>
<evidence type="ECO:0000313" key="4">
    <source>
        <dbReference type="Proteomes" id="UP001221142"/>
    </source>
</evidence>
<gene>
    <name evidence="3" type="ORF">FB45DRAFT_734655</name>
</gene>